<dbReference type="EMBL" id="MJEQ01005410">
    <property type="protein sequence ID" value="OIT20358.1"/>
    <property type="molecule type" value="Genomic_DNA"/>
</dbReference>
<feature type="compositionally biased region" description="Basic and acidic residues" evidence="1">
    <location>
        <begin position="1"/>
        <end position="17"/>
    </location>
</feature>
<protein>
    <submittedName>
        <fullName evidence="2">Uncharacterized protein</fullName>
    </submittedName>
</protein>
<feature type="region of interest" description="Disordered" evidence="1">
    <location>
        <begin position="239"/>
        <end position="310"/>
    </location>
</feature>
<name>A0A1J6JT47_NICAT</name>
<evidence type="ECO:0000313" key="3">
    <source>
        <dbReference type="Proteomes" id="UP000187609"/>
    </source>
</evidence>
<evidence type="ECO:0000256" key="1">
    <source>
        <dbReference type="SAM" id="MobiDB-lite"/>
    </source>
</evidence>
<dbReference type="PANTHER" id="PTHR31286:SF164">
    <property type="entry name" value="ZINC FINGER, CCHC-TYPE"/>
    <property type="match status" value="1"/>
</dbReference>
<feature type="region of interest" description="Disordered" evidence="1">
    <location>
        <begin position="1"/>
        <end position="25"/>
    </location>
</feature>
<dbReference type="PANTHER" id="PTHR31286">
    <property type="entry name" value="GLYCINE-RICH CELL WALL STRUCTURAL PROTEIN 1.8-LIKE"/>
    <property type="match status" value="1"/>
</dbReference>
<dbReference type="Gramene" id="OIT20358">
    <property type="protein sequence ID" value="OIT20358"/>
    <property type="gene ID" value="A4A49_40385"/>
</dbReference>
<proteinExistence type="predicted"/>
<sequence>MGKPEELPPARLDHQKEPQVGNLNLQQPNVAESSYAKKLSSLKPQTKPLSIMDATDVKARITTHNGTVKIGAYDRRTVFIDFCDEQDCKNFYFRRALEINGFQMWLDMWTLDFRPDHDSHIVPVWVLLPELPFHCHTWHYVKQILEPVEKSLTMDVATFGRTRPSTTKVRVEIDLTKPQVTIVYVGQEEEMNSLKGFTQKIEYEHVPKYCKYCKLIGHSLVQCRAAIKKKSVVETEDKIEAEQTQASEQSEEEMEQTSNMISEKKVNQPDNNTQDKLNTKKMKERVKRKQRRQRTAISKKIKKRKNQVNEHLQHQVEDMTLLSRTEDRKSNDNIDKPIWNYVQQQSDEKVGQASGADATKVLTDEVNPELGSIINKDKLIKGTNNPGTNAQGSQTKRLMITCQESNYHQIVCNPKGLSINIHNSFQILEEEQEE</sequence>
<dbReference type="InterPro" id="IPR040256">
    <property type="entry name" value="At4g02000-like"/>
</dbReference>
<comment type="caution">
    <text evidence="2">The sequence shown here is derived from an EMBL/GenBank/DDBJ whole genome shotgun (WGS) entry which is preliminary data.</text>
</comment>
<organism evidence="2 3">
    <name type="scientific">Nicotiana attenuata</name>
    <name type="common">Coyote tobacco</name>
    <dbReference type="NCBI Taxonomy" id="49451"/>
    <lineage>
        <taxon>Eukaryota</taxon>
        <taxon>Viridiplantae</taxon>
        <taxon>Streptophyta</taxon>
        <taxon>Embryophyta</taxon>
        <taxon>Tracheophyta</taxon>
        <taxon>Spermatophyta</taxon>
        <taxon>Magnoliopsida</taxon>
        <taxon>eudicotyledons</taxon>
        <taxon>Gunneridae</taxon>
        <taxon>Pentapetalae</taxon>
        <taxon>asterids</taxon>
        <taxon>lamiids</taxon>
        <taxon>Solanales</taxon>
        <taxon>Solanaceae</taxon>
        <taxon>Nicotianoideae</taxon>
        <taxon>Nicotianeae</taxon>
        <taxon>Nicotiana</taxon>
    </lineage>
</organism>
<evidence type="ECO:0000313" key="2">
    <source>
        <dbReference type="EMBL" id="OIT20358.1"/>
    </source>
</evidence>
<dbReference type="Proteomes" id="UP000187609">
    <property type="component" value="Unassembled WGS sequence"/>
</dbReference>
<dbReference type="OMA" id="DEQDCKN"/>
<feature type="compositionally biased region" description="Basic residues" evidence="1">
    <location>
        <begin position="279"/>
        <end position="306"/>
    </location>
</feature>
<keyword evidence="3" id="KW-1185">Reference proteome</keyword>
<accession>A0A1J6JT47</accession>
<reference evidence="2" key="1">
    <citation type="submission" date="2016-11" db="EMBL/GenBank/DDBJ databases">
        <title>The genome of Nicotiana attenuata.</title>
        <authorList>
            <person name="Xu S."/>
            <person name="Brockmoeller T."/>
            <person name="Gaquerel E."/>
            <person name="Navarro A."/>
            <person name="Kuhl H."/>
            <person name="Gase K."/>
            <person name="Ling Z."/>
            <person name="Zhou W."/>
            <person name="Kreitzer C."/>
            <person name="Stanke M."/>
            <person name="Tang H."/>
            <person name="Lyons E."/>
            <person name="Pandey P."/>
            <person name="Pandey S.P."/>
            <person name="Timmermann B."/>
            <person name="Baldwin I.T."/>
        </authorList>
    </citation>
    <scope>NUCLEOTIDE SEQUENCE [LARGE SCALE GENOMIC DNA]</scope>
    <source>
        <strain evidence="2">UT</strain>
    </source>
</reference>
<dbReference type="AlphaFoldDB" id="A0A1J6JT47"/>
<gene>
    <name evidence="2" type="ORF">A4A49_40385</name>
</gene>